<name>A0A8H6TQI1_MYCCL</name>
<dbReference type="Gene3D" id="3.10.450.50">
    <property type="match status" value="1"/>
</dbReference>
<comment type="caution">
    <text evidence="1">The sequence shown here is derived from an EMBL/GenBank/DDBJ whole genome shotgun (WGS) entry which is preliminary data.</text>
</comment>
<dbReference type="InterPro" id="IPR032710">
    <property type="entry name" value="NTF2-like_dom_sf"/>
</dbReference>
<reference evidence="1" key="1">
    <citation type="submission" date="2020-05" db="EMBL/GenBank/DDBJ databases">
        <title>Mycena genomes resolve the evolution of fungal bioluminescence.</title>
        <authorList>
            <person name="Tsai I.J."/>
        </authorList>
    </citation>
    <scope>NUCLEOTIDE SEQUENCE</scope>
    <source>
        <strain evidence="1">110903Hualien_Pintung</strain>
    </source>
</reference>
<evidence type="ECO:0008006" key="3">
    <source>
        <dbReference type="Google" id="ProtNLM"/>
    </source>
</evidence>
<gene>
    <name evidence="1" type="ORF">HMN09_00113200</name>
</gene>
<dbReference type="OrthoDB" id="3758478at2759"/>
<organism evidence="1 2">
    <name type="scientific">Mycena chlorophos</name>
    <name type="common">Agaric fungus</name>
    <name type="synonym">Agaricus chlorophos</name>
    <dbReference type="NCBI Taxonomy" id="658473"/>
    <lineage>
        <taxon>Eukaryota</taxon>
        <taxon>Fungi</taxon>
        <taxon>Dikarya</taxon>
        <taxon>Basidiomycota</taxon>
        <taxon>Agaricomycotina</taxon>
        <taxon>Agaricomycetes</taxon>
        <taxon>Agaricomycetidae</taxon>
        <taxon>Agaricales</taxon>
        <taxon>Marasmiineae</taxon>
        <taxon>Mycenaceae</taxon>
        <taxon>Mycena</taxon>
    </lineage>
</organism>
<sequence length="145" mass="15880">MAKPTPLTLLHDYLRIVETGLGPTALEPLLADNFTWKLIPKSLGVLPRTKRDYLLLLAHLGRVYKSISFGEPLESFQSEHSAMVLLVAQGELATTGEPFSCEYIFVVHTRDGKLSSVTEFLDAEAAQKMFSAGGGGTLKLLQTVF</sequence>
<accession>A0A8H6TQI1</accession>
<dbReference type="SUPFAM" id="SSF54427">
    <property type="entry name" value="NTF2-like"/>
    <property type="match status" value="1"/>
</dbReference>
<keyword evidence="2" id="KW-1185">Reference proteome</keyword>
<dbReference type="EMBL" id="JACAZE010000001">
    <property type="protein sequence ID" value="KAF7323323.1"/>
    <property type="molecule type" value="Genomic_DNA"/>
</dbReference>
<dbReference type="Proteomes" id="UP000613580">
    <property type="component" value="Unassembled WGS sequence"/>
</dbReference>
<evidence type="ECO:0000313" key="2">
    <source>
        <dbReference type="Proteomes" id="UP000613580"/>
    </source>
</evidence>
<evidence type="ECO:0000313" key="1">
    <source>
        <dbReference type="EMBL" id="KAF7323323.1"/>
    </source>
</evidence>
<dbReference type="AlphaFoldDB" id="A0A8H6TQI1"/>
<proteinExistence type="predicted"/>
<protein>
    <recommendedName>
        <fullName evidence="3">SnoaL-like domain-containing protein</fullName>
    </recommendedName>
</protein>